<dbReference type="Proteomes" id="UP000182278">
    <property type="component" value="Unassembled WGS sequence"/>
</dbReference>
<keyword evidence="9 10" id="KW-1208">Phospholipid metabolism</keyword>
<keyword evidence="4 10" id="KW-0812">Transmembrane</keyword>
<protein>
    <recommendedName>
        <fullName evidence="10">Glycerol-3-phosphate acyltransferase</fullName>
    </recommendedName>
    <alternativeName>
        <fullName evidence="10">Acyl-PO4 G3P acyltransferase</fullName>
    </alternativeName>
    <alternativeName>
        <fullName evidence="10">Acyl-phosphate--glycerol-3-phosphate acyltransferase</fullName>
    </alternativeName>
    <alternativeName>
        <fullName evidence="10">G3P acyltransferase</fullName>
        <shortName evidence="10">GPAT</shortName>
        <ecNumber evidence="10">2.3.1.275</ecNumber>
    </alternativeName>
    <alternativeName>
        <fullName evidence="10">Lysophosphatidic acid synthase</fullName>
        <shortName evidence="10">LPA synthase</shortName>
    </alternativeName>
</protein>
<comment type="function">
    <text evidence="10">Catalyzes the transfer of an acyl group from acyl-phosphate (acyl-PO(4)) to glycerol-3-phosphate (G3P) to form lysophosphatidic acid (LPA). This enzyme utilizes acyl-phosphate as fatty acyl donor, but not acyl-CoA or acyl-ACP.</text>
</comment>
<dbReference type="EMBL" id="MNUO01000123">
    <property type="protein sequence ID" value="OIN95896.1"/>
    <property type="molecule type" value="Genomic_DNA"/>
</dbReference>
<keyword evidence="3 10" id="KW-0808">Transferase</keyword>
<evidence type="ECO:0000313" key="12">
    <source>
        <dbReference type="Proteomes" id="UP000182278"/>
    </source>
</evidence>
<evidence type="ECO:0000256" key="2">
    <source>
        <dbReference type="ARBA" id="ARBA00022516"/>
    </source>
</evidence>
<comment type="subunit">
    <text evidence="10">Probably interacts with PlsX.</text>
</comment>
<dbReference type="UniPathway" id="UPA00085"/>
<dbReference type="SMART" id="SM01207">
    <property type="entry name" value="G3P_acyltransf"/>
    <property type="match status" value="1"/>
</dbReference>
<feature type="transmembrane region" description="Helical" evidence="10">
    <location>
        <begin position="114"/>
        <end position="139"/>
    </location>
</feature>
<keyword evidence="7 10" id="KW-0472">Membrane</keyword>
<dbReference type="PANTHER" id="PTHR30309:SF0">
    <property type="entry name" value="GLYCEROL-3-PHOSPHATE ACYLTRANSFERASE-RELATED"/>
    <property type="match status" value="1"/>
</dbReference>
<keyword evidence="8 10" id="KW-0594">Phospholipid biosynthesis</keyword>
<reference evidence="11 12" key="1">
    <citation type="journal article" date="2016" name="Environ. Microbiol.">
        <title>Genomic resolution of a cold subsurface aquifer community provides metabolic insights for novel microbes adapted to high CO concentrations.</title>
        <authorList>
            <person name="Probst A.J."/>
            <person name="Castelle C.J."/>
            <person name="Singh A."/>
            <person name="Brown C.T."/>
            <person name="Anantharaman K."/>
            <person name="Sharon I."/>
            <person name="Hug L.A."/>
            <person name="Burstein D."/>
            <person name="Emerson J.B."/>
            <person name="Thomas B.C."/>
            <person name="Banfield J.F."/>
        </authorList>
    </citation>
    <scope>NUCLEOTIDE SEQUENCE [LARGE SCALE GENOMIC DNA]</scope>
    <source>
        <strain evidence="11">CG1_02_38_46</strain>
    </source>
</reference>
<name>A0A1J4S9B1_9BACT</name>
<evidence type="ECO:0000256" key="7">
    <source>
        <dbReference type="ARBA" id="ARBA00023136"/>
    </source>
</evidence>
<feature type="transmembrane region" description="Helical" evidence="10">
    <location>
        <begin position="159"/>
        <end position="180"/>
    </location>
</feature>
<dbReference type="AlphaFoldDB" id="A0A1J4S9B1"/>
<dbReference type="Pfam" id="PF02660">
    <property type="entry name" value="G3P_acyltransf"/>
    <property type="match status" value="1"/>
</dbReference>
<feature type="transmembrane region" description="Helical" evidence="10">
    <location>
        <begin position="55"/>
        <end position="77"/>
    </location>
</feature>
<comment type="pathway">
    <text evidence="10">Lipid metabolism; phospholipid metabolism.</text>
</comment>
<evidence type="ECO:0000256" key="9">
    <source>
        <dbReference type="ARBA" id="ARBA00023264"/>
    </source>
</evidence>
<evidence type="ECO:0000256" key="6">
    <source>
        <dbReference type="ARBA" id="ARBA00023098"/>
    </source>
</evidence>
<evidence type="ECO:0000256" key="3">
    <source>
        <dbReference type="ARBA" id="ARBA00022679"/>
    </source>
</evidence>
<evidence type="ECO:0000256" key="1">
    <source>
        <dbReference type="ARBA" id="ARBA00022475"/>
    </source>
</evidence>
<dbReference type="GO" id="GO:0008654">
    <property type="term" value="P:phospholipid biosynthetic process"/>
    <property type="evidence" value="ECO:0007669"/>
    <property type="project" value="UniProtKB-UniRule"/>
</dbReference>
<proteinExistence type="inferred from homology"/>
<dbReference type="STRING" id="1817893.AUJ66_08030"/>
<dbReference type="GO" id="GO:0005886">
    <property type="term" value="C:plasma membrane"/>
    <property type="evidence" value="ECO:0007669"/>
    <property type="project" value="UniProtKB-SubCell"/>
</dbReference>
<feature type="transmembrane region" description="Helical" evidence="10">
    <location>
        <begin position="83"/>
        <end position="102"/>
    </location>
</feature>
<dbReference type="HAMAP" id="MF_01043">
    <property type="entry name" value="PlsY"/>
    <property type="match status" value="1"/>
</dbReference>
<evidence type="ECO:0000256" key="10">
    <source>
        <dbReference type="HAMAP-Rule" id="MF_01043"/>
    </source>
</evidence>
<evidence type="ECO:0000256" key="8">
    <source>
        <dbReference type="ARBA" id="ARBA00023209"/>
    </source>
</evidence>
<comment type="similarity">
    <text evidence="10">Belongs to the PlsY family.</text>
</comment>
<gene>
    <name evidence="10" type="primary">plsY</name>
    <name evidence="11" type="ORF">AUJ66_08030</name>
</gene>
<keyword evidence="5 10" id="KW-1133">Transmembrane helix</keyword>
<keyword evidence="2 10" id="KW-0444">Lipid biosynthesis</keyword>
<dbReference type="GO" id="GO:0043772">
    <property type="term" value="F:acyl-phosphate glycerol-3-phosphate acyltransferase activity"/>
    <property type="evidence" value="ECO:0007669"/>
    <property type="project" value="UniProtKB-UniRule"/>
</dbReference>
<dbReference type="InterPro" id="IPR003811">
    <property type="entry name" value="G3P_acylTferase_PlsY"/>
</dbReference>
<sequence>MNLTGILSSILIGYFIGSIPFSFLIAKWTKGIDLRRFGDGNVGASNVSRAVSRKAGIAAFLCDVIKGVFPVFLSQWILKLPDYAVVLAGLAAISGHNWPIFLKFKGGKGLSTTIGVMGTLVPIESVILLIPLFFVYIFLKHGILSVMIVGPFLPFVCWLAARSLWIICGTVFILVFVYIGGSQNVRSAWKEMRVGKKSKEKK</sequence>
<dbReference type="PANTHER" id="PTHR30309">
    <property type="entry name" value="INNER MEMBRANE PROTEIN YGIH"/>
    <property type="match status" value="1"/>
</dbReference>
<feature type="transmembrane region" description="Helical" evidence="10">
    <location>
        <begin position="6"/>
        <end position="26"/>
    </location>
</feature>
<comment type="caution">
    <text evidence="11">The sequence shown here is derived from an EMBL/GenBank/DDBJ whole genome shotgun (WGS) entry which is preliminary data.</text>
</comment>
<comment type="subcellular location">
    <subcellularLocation>
        <location evidence="10">Cell membrane</location>
        <topology evidence="10">Multi-pass membrane protein</topology>
    </subcellularLocation>
</comment>
<comment type="catalytic activity">
    <reaction evidence="10">
        <text>an acyl phosphate + sn-glycerol 3-phosphate = a 1-acyl-sn-glycero-3-phosphate + phosphate</text>
        <dbReference type="Rhea" id="RHEA:34075"/>
        <dbReference type="ChEBI" id="CHEBI:43474"/>
        <dbReference type="ChEBI" id="CHEBI:57597"/>
        <dbReference type="ChEBI" id="CHEBI:57970"/>
        <dbReference type="ChEBI" id="CHEBI:59918"/>
        <dbReference type="EC" id="2.3.1.275"/>
    </reaction>
</comment>
<keyword evidence="1 10" id="KW-1003">Cell membrane</keyword>
<organism evidence="11 12">
    <name type="scientific">Candidatus Desantisbacteria bacterium CG1_02_38_46</name>
    <dbReference type="NCBI Taxonomy" id="1817893"/>
    <lineage>
        <taxon>Bacteria</taxon>
        <taxon>Candidatus Desantisiibacteriota</taxon>
    </lineage>
</organism>
<dbReference type="EC" id="2.3.1.275" evidence="10"/>
<evidence type="ECO:0000256" key="4">
    <source>
        <dbReference type="ARBA" id="ARBA00022692"/>
    </source>
</evidence>
<evidence type="ECO:0000256" key="5">
    <source>
        <dbReference type="ARBA" id="ARBA00022989"/>
    </source>
</evidence>
<keyword evidence="6 10" id="KW-0443">Lipid metabolism</keyword>
<evidence type="ECO:0000313" key="11">
    <source>
        <dbReference type="EMBL" id="OIN95896.1"/>
    </source>
</evidence>
<accession>A0A1J4S9B1</accession>